<feature type="repeat" description="PPR" evidence="2">
    <location>
        <begin position="287"/>
        <end position="321"/>
    </location>
</feature>
<evidence type="ECO:0000256" key="2">
    <source>
        <dbReference type="PROSITE-ProRule" id="PRU00708"/>
    </source>
</evidence>
<feature type="compositionally biased region" description="Basic residues" evidence="3">
    <location>
        <begin position="419"/>
        <end position="440"/>
    </location>
</feature>
<feature type="repeat" description="PPR" evidence="2">
    <location>
        <begin position="252"/>
        <end position="286"/>
    </location>
</feature>
<dbReference type="Pfam" id="PF13041">
    <property type="entry name" value="PPR_2"/>
    <property type="match status" value="1"/>
</dbReference>
<dbReference type="PANTHER" id="PTHR47932:SF63">
    <property type="entry name" value="OS08G0290000 PROTEIN"/>
    <property type="match status" value="1"/>
</dbReference>
<accession>A0A7J7MKE5</accession>
<reference evidence="5 6" key="1">
    <citation type="journal article" date="2020" name="IScience">
        <title>Genome Sequencing of the Endangered Kingdonia uniflora (Circaeasteraceae, Ranunculales) Reveals Potential Mechanisms of Evolutionary Specialization.</title>
        <authorList>
            <person name="Sun Y."/>
            <person name="Deng T."/>
            <person name="Zhang A."/>
            <person name="Moore M.J."/>
            <person name="Landis J.B."/>
            <person name="Lin N."/>
            <person name="Zhang H."/>
            <person name="Zhang X."/>
            <person name="Huang J."/>
            <person name="Zhang X."/>
            <person name="Sun H."/>
            <person name="Wang H."/>
        </authorList>
    </citation>
    <scope>NUCLEOTIDE SEQUENCE [LARGE SCALE GENOMIC DNA]</scope>
    <source>
        <strain evidence="5">TB1705</strain>
        <tissue evidence="5">Leaf</tissue>
    </source>
</reference>
<dbReference type="InterPro" id="IPR033443">
    <property type="entry name" value="PROP1-like_PPR_dom"/>
</dbReference>
<dbReference type="Pfam" id="PF01535">
    <property type="entry name" value="PPR"/>
    <property type="match status" value="1"/>
</dbReference>
<dbReference type="NCBIfam" id="TIGR00756">
    <property type="entry name" value="PPR"/>
    <property type="match status" value="7"/>
</dbReference>
<dbReference type="GO" id="GO:0003729">
    <property type="term" value="F:mRNA binding"/>
    <property type="evidence" value="ECO:0007669"/>
    <property type="project" value="TreeGrafter"/>
</dbReference>
<feature type="repeat" description="PPR" evidence="2">
    <location>
        <begin position="108"/>
        <end position="142"/>
    </location>
</feature>
<sequence length="440" mass="50925">MGDAHFILVDVLGNGKQFPLIWDFLTELRDTQCGLIAPKIFWIVFRAYCRADLPNDAIRAFKKMEEFGIEPKVEDLHQLFYFMCKRKFVRCAQEFFNGDVVKFGFELNVKIYSLLMKGWGDVGNCSEACNVFDEMIKQGVTVDLVAFNTLLECLCRGGRSDEAYKLFREMGKAPGLKDLRPDVCTYAVFVRTACRVGDVHSCMRVLDRMRRYNFNPNVFTYSGVIKLFCKKGMLDEAYQLLGEMIKREVRPDVWIYNAMLAFHCDRSEVNMSLRLIRRMGKDGCIADRHTYNMVLKMLIRVGRFDRAFEIWDSMAKKGFYASVSTYSVMIHGLCQKKGKILDACRYFEMMIDDGIPPYPCTCELLRVSLLRLGLRDKPKILTNKMLRSTSRSIQELSNIMNGDKAHEQSESEEQTSMPRGHRGHKPKFVGRLKPKKRRNS</sequence>
<evidence type="ECO:0000259" key="4">
    <source>
        <dbReference type="Pfam" id="PF17177"/>
    </source>
</evidence>
<evidence type="ECO:0000313" key="6">
    <source>
        <dbReference type="Proteomes" id="UP000541444"/>
    </source>
</evidence>
<name>A0A7J7MKE5_9MAGN</name>
<keyword evidence="6" id="KW-1185">Reference proteome</keyword>
<dbReference type="Pfam" id="PF17177">
    <property type="entry name" value="PPR_long"/>
    <property type="match status" value="1"/>
</dbReference>
<feature type="repeat" description="PPR" evidence="2">
    <location>
        <begin position="143"/>
        <end position="173"/>
    </location>
</feature>
<dbReference type="EMBL" id="JACGCM010001428">
    <property type="protein sequence ID" value="KAF6155369.1"/>
    <property type="molecule type" value="Genomic_DNA"/>
</dbReference>
<proteinExistence type="predicted"/>
<protein>
    <recommendedName>
        <fullName evidence="4">PROP1-like PPR domain-containing protein</fullName>
    </recommendedName>
</protein>
<keyword evidence="1" id="KW-0677">Repeat</keyword>
<dbReference type="InterPro" id="IPR011990">
    <property type="entry name" value="TPR-like_helical_dom_sf"/>
</dbReference>
<dbReference type="PROSITE" id="PS51375">
    <property type="entry name" value="PPR"/>
    <property type="match status" value="8"/>
</dbReference>
<dbReference type="Gene3D" id="1.25.40.10">
    <property type="entry name" value="Tetratricopeptide repeat domain"/>
    <property type="match status" value="4"/>
</dbReference>
<feature type="region of interest" description="Disordered" evidence="3">
    <location>
        <begin position="400"/>
        <end position="440"/>
    </location>
</feature>
<gene>
    <name evidence="5" type="ORF">GIB67_019895</name>
</gene>
<feature type="domain" description="PROP1-like PPR" evidence="4">
    <location>
        <begin position="125"/>
        <end position="260"/>
    </location>
</feature>
<dbReference type="Proteomes" id="UP000541444">
    <property type="component" value="Unassembled WGS sequence"/>
</dbReference>
<feature type="repeat" description="PPR" evidence="2">
    <location>
        <begin position="322"/>
        <end position="357"/>
    </location>
</feature>
<evidence type="ECO:0000256" key="1">
    <source>
        <dbReference type="ARBA" id="ARBA00022737"/>
    </source>
</evidence>
<feature type="repeat" description="PPR" evidence="2">
    <location>
        <begin position="217"/>
        <end position="251"/>
    </location>
</feature>
<feature type="repeat" description="PPR" evidence="2">
    <location>
        <begin position="37"/>
        <end position="71"/>
    </location>
</feature>
<evidence type="ECO:0000256" key="3">
    <source>
        <dbReference type="SAM" id="MobiDB-lite"/>
    </source>
</evidence>
<dbReference type="AlphaFoldDB" id="A0A7J7MKE5"/>
<comment type="caution">
    <text evidence="5">The sequence shown here is derived from an EMBL/GenBank/DDBJ whole genome shotgun (WGS) entry which is preliminary data.</text>
</comment>
<feature type="repeat" description="PPR" evidence="2">
    <location>
        <begin position="182"/>
        <end position="216"/>
    </location>
</feature>
<organism evidence="5 6">
    <name type="scientific">Kingdonia uniflora</name>
    <dbReference type="NCBI Taxonomy" id="39325"/>
    <lineage>
        <taxon>Eukaryota</taxon>
        <taxon>Viridiplantae</taxon>
        <taxon>Streptophyta</taxon>
        <taxon>Embryophyta</taxon>
        <taxon>Tracheophyta</taxon>
        <taxon>Spermatophyta</taxon>
        <taxon>Magnoliopsida</taxon>
        <taxon>Ranunculales</taxon>
        <taxon>Circaeasteraceae</taxon>
        <taxon>Kingdonia</taxon>
    </lineage>
</organism>
<dbReference type="OrthoDB" id="185373at2759"/>
<evidence type="ECO:0000313" key="5">
    <source>
        <dbReference type="EMBL" id="KAF6155369.1"/>
    </source>
</evidence>
<dbReference type="PANTHER" id="PTHR47932">
    <property type="entry name" value="ATPASE EXPRESSION PROTEIN 3"/>
    <property type="match status" value="1"/>
</dbReference>
<dbReference type="InterPro" id="IPR002885">
    <property type="entry name" value="PPR_rpt"/>
</dbReference>